<evidence type="ECO:0000313" key="1">
    <source>
        <dbReference type="EMBL" id="QHT20570.1"/>
    </source>
</evidence>
<accession>A0A6C0DW33</accession>
<organism evidence="1">
    <name type="scientific">viral metagenome</name>
    <dbReference type="NCBI Taxonomy" id="1070528"/>
    <lineage>
        <taxon>unclassified sequences</taxon>
        <taxon>metagenomes</taxon>
        <taxon>organismal metagenomes</taxon>
    </lineage>
</organism>
<dbReference type="AlphaFoldDB" id="A0A6C0DW33"/>
<protein>
    <submittedName>
        <fullName evidence="1">Uncharacterized protein</fullName>
    </submittedName>
</protein>
<sequence>MLEVYYCVDMDTGDEENLSCIEKCLKIFIEVNYRDYKLTKFERYVKSRCVKNDDIIKNGLYTFNKMYNEYKLKSSEKIWFIYISNGNIKTMYKNVCVVLLNDNPIEKECFYIINKNPLLFNTDMSKELKVEYLKQLNKYLKELFDTQQVIKYENFNV</sequence>
<dbReference type="EMBL" id="MN739679">
    <property type="protein sequence ID" value="QHT20570.1"/>
    <property type="molecule type" value="Genomic_DNA"/>
</dbReference>
<reference evidence="1" key="1">
    <citation type="journal article" date="2020" name="Nature">
        <title>Giant virus diversity and host interactions through global metagenomics.</title>
        <authorList>
            <person name="Schulz F."/>
            <person name="Roux S."/>
            <person name="Paez-Espino D."/>
            <person name="Jungbluth S."/>
            <person name="Walsh D.A."/>
            <person name="Denef V.J."/>
            <person name="McMahon K.D."/>
            <person name="Konstantinidis K.T."/>
            <person name="Eloe-Fadrosh E.A."/>
            <person name="Kyrpides N.C."/>
            <person name="Woyke T."/>
        </authorList>
    </citation>
    <scope>NUCLEOTIDE SEQUENCE</scope>
    <source>
        <strain evidence="1">GVMAG-M-3300023174-68</strain>
    </source>
</reference>
<name>A0A6C0DW33_9ZZZZ</name>
<proteinExistence type="predicted"/>